<feature type="compositionally biased region" description="Gly residues" evidence="1">
    <location>
        <begin position="345"/>
        <end position="355"/>
    </location>
</feature>
<feature type="transmembrane region" description="Helical" evidence="2">
    <location>
        <begin position="779"/>
        <end position="801"/>
    </location>
</feature>
<feature type="compositionally biased region" description="Acidic residues" evidence="1">
    <location>
        <begin position="637"/>
        <end position="647"/>
    </location>
</feature>
<dbReference type="EMBL" id="CP063196">
    <property type="protein sequence ID" value="UOE18370.1"/>
    <property type="molecule type" value="Genomic_DNA"/>
</dbReference>
<feature type="transmembrane region" description="Helical" evidence="2">
    <location>
        <begin position="821"/>
        <end position="846"/>
    </location>
</feature>
<sequence>MAEPYPAALSDLGQPEDTASGSSTSDYPFDLPPRAPYGGEPAGGTGRTEQDDAVEAGGDPGPGPSYDLSSRSYRPEDLYTSGTAPASPSASGGAERTTTSFVQGATYRLDTPVPEESSASGDSGYDLGLSSTFGARSAEDTAGPEAWGADTGAERGATYRLDTPVPEESSASGDSGYDLGLSSTFGARSAEDTAGPESQPEWSTDDWSPRSTDDSLTGYSAGAERSHAAPADNSGASPAERSAESVDGRTDRPLDPTSIYRIPTRDSDQSPSDPNRLVPPYHQQHGSDYPGWGTSSGVGGGLGEGAASASDLGVSDWDRGEEWESRGAADSSLGGSLGADTGWGTSSGVGGGLGEGAASASDLGVSDWDRGEEWESRGAADSSLGGSLGADTGWGTSSGVGGGLGEGAASASDLGVSDWDRGEEWESRGAADSSLGGSLGSGSGNTWAFSRDDPRLPESVREIAERAAGRPADVDTSLTASLDTELSWSPGETDQNTWDTADDDGDRWDRSGETLDAAEEEAGASEPEARHEEASPEAPASADPLLAIADEQARARTKELASQNEVDNWNLAEGIVKENTGAVPLPPELGDDALAAERYLRGETEYGDHSADHGSRYDELGYDGRRDTEYSHRGSDDYDDYDDYDYDAPDRGDRRRDHDGYDGYEDDDHRFDQAEGTQTLAAVDPETERYGSGWRGDDASHDDDRDRREEPDDDYYDDVDDRYYPEPVREGRSRTRKRDKIVEEFPGFSEPLGGTASDYPGYDNIDVWPETEGLATATLWLGIFSLIPGVGLLLAVIALVLGPKAKRNIRTSRGHLEGEQLVKAGTVLACIGIAVSVLAGGGALLLS</sequence>
<name>A0AA97M2W2_9ACTN</name>
<feature type="compositionally biased region" description="Basic and acidic residues" evidence="1">
    <location>
        <begin position="648"/>
        <end position="673"/>
    </location>
</feature>
<feature type="compositionally biased region" description="Low complexity" evidence="1">
    <location>
        <begin position="169"/>
        <end position="183"/>
    </location>
</feature>
<feature type="compositionally biased region" description="Gly residues" evidence="1">
    <location>
        <begin position="396"/>
        <end position="406"/>
    </location>
</feature>
<feature type="compositionally biased region" description="Basic and acidic residues" evidence="1">
    <location>
        <begin position="721"/>
        <end position="733"/>
    </location>
</feature>
<dbReference type="KEGG" id="thao:NI17_016235"/>
<feature type="compositionally biased region" description="Gly residues" evidence="1">
    <location>
        <begin position="294"/>
        <end position="304"/>
    </location>
</feature>
<feature type="compositionally biased region" description="Basic and acidic residues" evidence="1">
    <location>
        <begin position="418"/>
        <end position="429"/>
    </location>
</feature>
<feature type="compositionally biased region" description="Low complexity" evidence="1">
    <location>
        <begin position="80"/>
        <end position="94"/>
    </location>
</feature>
<feature type="compositionally biased region" description="Basic and acidic residues" evidence="1">
    <location>
        <begin position="241"/>
        <end position="254"/>
    </location>
</feature>
<keyword evidence="2" id="KW-0812">Transmembrane</keyword>
<protein>
    <recommendedName>
        <fullName evidence="5">DUF4190 domain-containing protein</fullName>
    </recommendedName>
</protein>
<gene>
    <name evidence="3" type="ORF">NI17_016235</name>
</gene>
<feature type="compositionally biased region" description="Polar residues" evidence="1">
    <location>
        <begin position="17"/>
        <end position="26"/>
    </location>
</feature>
<evidence type="ECO:0000256" key="2">
    <source>
        <dbReference type="SAM" id="Phobius"/>
    </source>
</evidence>
<organism evidence="3 4">
    <name type="scientific">Thermobifida halotolerans</name>
    <dbReference type="NCBI Taxonomy" id="483545"/>
    <lineage>
        <taxon>Bacteria</taxon>
        <taxon>Bacillati</taxon>
        <taxon>Actinomycetota</taxon>
        <taxon>Actinomycetes</taxon>
        <taxon>Streptosporangiales</taxon>
        <taxon>Nocardiopsidaceae</taxon>
        <taxon>Thermobifida</taxon>
    </lineage>
</organism>
<feature type="region of interest" description="Disordered" evidence="1">
    <location>
        <begin position="1"/>
        <end position="568"/>
    </location>
</feature>
<dbReference type="RefSeq" id="WP_243597527.1">
    <property type="nucleotide sequence ID" value="NZ_CP063196.1"/>
</dbReference>
<feature type="compositionally biased region" description="Basic and acidic residues" evidence="1">
    <location>
        <begin position="316"/>
        <end position="327"/>
    </location>
</feature>
<feature type="compositionally biased region" description="Polar residues" evidence="1">
    <location>
        <begin position="476"/>
        <end position="492"/>
    </location>
</feature>
<reference evidence="3" key="1">
    <citation type="submission" date="2020-10" db="EMBL/GenBank/DDBJ databases">
        <title>De novo genome project of the cellulose decomposer Thermobifida halotolerans type strain.</title>
        <authorList>
            <person name="Nagy I."/>
            <person name="Horvath B."/>
            <person name="Kukolya J."/>
            <person name="Nagy I."/>
            <person name="Orsini M."/>
        </authorList>
    </citation>
    <scope>NUCLEOTIDE SEQUENCE</scope>
    <source>
        <strain evidence="3">DSM 44931</strain>
    </source>
</reference>
<proteinExistence type="predicted"/>
<feature type="compositionally biased region" description="Basic and acidic residues" evidence="1">
    <location>
        <begin position="367"/>
        <end position="378"/>
    </location>
</feature>
<feature type="region of interest" description="Disordered" evidence="1">
    <location>
        <begin position="600"/>
        <end position="735"/>
    </location>
</feature>
<feature type="compositionally biased region" description="Basic and acidic residues" evidence="1">
    <location>
        <begin position="695"/>
        <end position="710"/>
    </location>
</feature>
<evidence type="ECO:0000313" key="4">
    <source>
        <dbReference type="Proteomes" id="UP000265719"/>
    </source>
</evidence>
<feature type="compositionally biased region" description="Low complexity" evidence="1">
    <location>
        <begin position="328"/>
        <end position="344"/>
    </location>
</feature>
<keyword evidence="2" id="KW-1133">Transmembrane helix</keyword>
<feature type="compositionally biased region" description="Acidic residues" evidence="1">
    <location>
        <begin position="711"/>
        <end position="720"/>
    </location>
</feature>
<feature type="compositionally biased region" description="Basic and acidic residues" evidence="1">
    <location>
        <begin position="450"/>
        <end position="468"/>
    </location>
</feature>
<keyword evidence="4" id="KW-1185">Reference proteome</keyword>
<evidence type="ECO:0008006" key="5">
    <source>
        <dbReference type="Google" id="ProtNLM"/>
    </source>
</evidence>
<accession>A0AA97M2W2</accession>
<feature type="compositionally biased region" description="Basic and acidic residues" evidence="1">
    <location>
        <begin position="600"/>
        <end position="636"/>
    </location>
</feature>
<keyword evidence="2" id="KW-0472">Membrane</keyword>
<evidence type="ECO:0000256" key="1">
    <source>
        <dbReference type="SAM" id="MobiDB-lite"/>
    </source>
</evidence>
<feature type="compositionally biased region" description="Low complexity" evidence="1">
    <location>
        <begin position="379"/>
        <end position="395"/>
    </location>
</feature>
<evidence type="ECO:0000313" key="3">
    <source>
        <dbReference type="EMBL" id="UOE18370.1"/>
    </source>
</evidence>
<feature type="compositionally biased region" description="Low complexity" evidence="1">
    <location>
        <begin position="117"/>
        <end position="131"/>
    </location>
</feature>
<dbReference type="AlphaFoldDB" id="A0AA97M2W2"/>
<dbReference type="Proteomes" id="UP000265719">
    <property type="component" value="Chromosome"/>
</dbReference>